<evidence type="ECO:0008006" key="3">
    <source>
        <dbReference type="Google" id="ProtNLM"/>
    </source>
</evidence>
<comment type="caution">
    <text evidence="1">The sequence shown here is derived from an EMBL/GenBank/DDBJ whole genome shotgun (WGS) entry which is preliminary data.</text>
</comment>
<keyword evidence="2" id="KW-1185">Reference proteome</keyword>
<dbReference type="Proteomes" id="UP000281498">
    <property type="component" value="Unassembled WGS sequence"/>
</dbReference>
<dbReference type="RefSeq" id="WP_110936248.1">
    <property type="nucleotide sequence ID" value="NZ_KZ614146.1"/>
</dbReference>
<protein>
    <recommendedName>
        <fullName evidence="3">ATP-grasp domain-containing protein</fullName>
    </recommendedName>
</protein>
<name>A0A3A9KHS3_9BACI</name>
<evidence type="ECO:0000313" key="1">
    <source>
        <dbReference type="EMBL" id="RKL69113.1"/>
    </source>
</evidence>
<reference evidence="1 2" key="1">
    <citation type="submission" date="2017-10" db="EMBL/GenBank/DDBJ databases">
        <title>Bacillus sp. nov., a halophilic bacterium isolated from a Keqin Lake.</title>
        <authorList>
            <person name="Wang H."/>
        </authorList>
    </citation>
    <scope>NUCLEOTIDE SEQUENCE [LARGE SCALE GENOMIC DNA]</scope>
    <source>
        <strain evidence="1 2">KCTC 13187</strain>
    </source>
</reference>
<dbReference type="AlphaFoldDB" id="A0A3A9KHS3"/>
<sequence>MNLFRSLQPKKVRIGVYISTKAIHNIYIKQEYKFTVRELVRANNGLNNTELFFFSRKDINLVELTINGVYFDIQSEKWRRKEYSYPDVLYSRTREINNNVNMKLRESLIKNGVYFLNARSAFDKWNVYQELLKDEEVSKYLPITMLYNHPTDLRKMFAYNHSVYIKPRVGRLGNSIIHVRMVPGQGYEYKYFSGRLVYRKVKTYNELTKVIRRILRNKKAIMQSAINSIKVNNNRMTDMRAEIQRTGNGKLKVIDIFSRIGAENSPITNLPSGAEFFRFDPFIRSYLNYSEEEADLLKQKIEVFLRKFHESIERIYGSLGETAIDFALDSNQQLWFIECNSTSTKLAYLVAKSPQQTIRSAFINPLEYCIYLHKQENRIF</sequence>
<evidence type="ECO:0000313" key="2">
    <source>
        <dbReference type="Proteomes" id="UP000281498"/>
    </source>
</evidence>
<dbReference type="SUPFAM" id="SSF56059">
    <property type="entry name" value="Glutathione synthetase ATP-binding domain-like"/>
    <property type="match status" value="1"/>
</dbReference>
<proteinExistence type="predicted"/>
<organism evidence="1 2">
    <name type="scientific">Salipaludibacillus neizhouensis</name>
    <dbReference type="NCBI Taxonomy" id="885475"/>
    <lineage>
        <taxon>Bacteria</taxon>
        <taxon>Bacillati</taxon>
        <taxon>Bacillota</taxon>
        <taxon>Bacilli</taxon>
        <taxon>Bacillales</taxon>
        <taxon>Bacillaceae</taxon>
    </lineage>
</organism>
<dbReference type="EMBL" id="PDOE01000001">
    <property type="protein sequence ID" value="RKL69113.1"/>
    <property type="molecule type" value="Genomic_DNA"/>
</dbReference>
<dbReference type="Pfam" id="PF14398">
    <property type="entry name" value="ATPgrasp_YheCD"/>
    <property type="match status" value="1"/>
</dbReference>
<dbReference type="OrthoDB" id="7869153at2"/>
<dbReference type="InterPro" id="IPR026838">
    <property type="entry name" value="YheC/D"/>
</dbReference>
<gene>
    <name evidence="1" type="ORF">CR203_03485</name>
</gene>
<accession>A0A3A9KHS3</accession>